<accession>A0A8A6W611</accession>
<reference evidence="2" key="2">
    <citation type="journal article" name="Microb. Cell Fact.">
        <title>A bifunctional enzyme belonging to cytochrome P450 family involved in the O-dealkylation and N-dealkoxymethylation toward chloroacetanilide herbicides in Rhodococcus sp. B2.</title>
        <authorList>
            <person name="Liu H.M."/>
            <person name="Yuan M."/>
            <person name="Liu A.M."/>
            <person name="Ren L."/>
            <person name="Zhu G.P."/>
            <person name="Sun L.N."/>
        </authorList>
    </citation>
    <scope>NUCLEOTIDE SEQUENCE</scope>
    <source>
        <strain evidence="2">B2</strain>
    </source>
</reference>
<dbReference type="Pfam" id="PF19776">
    <property type="entry name" value="DUF6262"/>
    <property type="match status" value="1"/>
</dbReference>
<protein>
    <recommendedName>
        <fullName evidence="3">Transposase</fullName>
    </recommendedName>
</protein>
<reference evidence="2" key="1">
    <citation type="submission" date="2020-12" db="EMBL/GenBank/DDBJ databases">
        <authorList>
            <person name="Liu H."/>
        </authorList>
    </citation>
    <scope>NUCLEOTIDE SEQUENCE</scope>
    <source>
        <strain evidence="2">B2</strain>
    </source>
</reference>
<organism evidence="2">
    <name type="scientific">Rhodococcus sp. B2</name>
    <dbReference type="NCBI Taxonomy" id="1185468"/>
    <lineage>
        <taxon>Bacteria</taxon>
        <taxon>Bacillati</taxon>
        <taxon>Actinomycetota</taxon>
        <taxon>Actinomycetes</taxon>
        <taxon>Mycobacteriales</taxon>
        <taxon>Nocardiaceae</taxon>
        <taxon>Rhodococcus</taxon>
    </lineage>
</organism>
<evidence type="ECO:0000313" key="2">
    <source>
        <dbReference type="EMBL" id="QTK22458.1"/>
    </source>
</evidence>
<dbReference type="AlphaFoldDB" id="A0A8A6W611"/>
<name>A0A8A6W611_9NOCA</name>
<dbReference type="EMBL" id="MW378985">
    <property type="protein sequence ID" value="QTK22458.1"/>
    <property type="molecule type" value="Genomic_DNA"/>
</dbReference>
<feature type="compositionally biased region" description="Polar residues" evidence="1">
    <location>
        <begin position="127"/>
        <end position="145"/>
    </location>
</feature>
<feature type="region of interest" description="Disordered" evidence="1">
    <location>
        <begin position="114"/>
        <end position="145"/>
    </location>
</feature>
<sequence length="145" mass="16166">MRADNTAHLRSAAHRRSALAHDRAEAAFTDLQARNQPITVAGFARAAGVARSWIYTQPDLLERIHRSHELAPKRPRPSIPTAASDASWQRRLELAHTRIAELTAENKQLRHQLALAHGHLRSERVSPSKTPPTTQNHSSEATQTD</sequence>
<evidence type="ECO:0000256" key="1">
    <source>
        <dbReference type="SAM" id="MobiDB-lite"/>
    </source>
</evidence>
<proteinExistence type="predicted"/>
<dbReference type="InterPro" id="IPR046229">
    <property type="entry name" value="TnpC-like"/>
</dbReference>
<evidence type="ECO:0008006" key="3">
    <source>
        <dbReference type="Google" id="ProtNLM"/>
    </source>
</evidence>